<feature type="compositionally biased region" description="Polar residues" evidence="1">
    <location>
        <begin position="263"/>
        <end position="279"/>
    </location>
</feature>
<evidence type="ECO:0000256" key="1">
    <source>
        <dbReference type="SAM" id="MobiDB-lite"/>
    </source>
</evidence>
<name>A0AA85A3K7_9TREM</name>
<dbReference type="AlphaFoldDB" id="A0AA85A3K7"/>
<organism evidence="2 3">
    <name type="scientific">Schistosoma margrebowiei</name>
    <dbReference type="NCBI Taxonomy" id="48269"/>
    <lineage>
        <taxon>Eukaryota</taxon>
        <taxon>Metazoa</taxon>
        <taxon>Spiralia</taxon>
        <taxon>Lophotrochozoa</taxon>
        <taxon>Platyhelminthes</taxon>
        <taxon>Trematoda</taxon>
        <taxon>Digenea</taxon>
        <taxon>Strigeidida</taxon>
        <taxon>Schistosomatoidea</taxon>
        <taxon>Schistosomatidae</taxon>
        <taxon>Schistosoma</taxon>
    </lineage>
</organism>
<dbReference type="Proteomes" id="UP000050790">
    <property type="component" value="Unassembled WGS sequence"/>
</dbReference>
<protein>
    <submittedName>
        <fullName evidence="3">Uncharacterized protein</fullName>
    </submittedName>
</protein>
<reference evidence="3" key="1">
    <citation type="submission" date="2023-11" db="UniProtKB">
        <authorList>
            <consortium name="WormBaseParasite"/>
        </authorList>
    </citation>
    <scope>IDENTIFICATION</scope>
</reference>
<evidence type="ECO:0000313" key="2">
    <source>
        <dbReference type="Proteomes" id="UP000050790"/>
    </source>
</evidence>
<proteinExistence type="predicted"/>
<feature type="region of interest" description="Disordered" evidence="1">
    <location>
        <begin position="349"/>
        <end position="375"/>
    </location>
</feature>
<dbReference type="WBParaSite" id="SMRG1_62510.1">
    <property type="protein sequence ID" value="SMRG1_62510.1"/>
    <property type="gene ID" value="SMRG1_62510"/>
</dbReference>
<feature type="region of interest" description="Disordered" evidence="1">
    <location>
        <begin position="260"/>
        <end position="279"/>
    </location>
</feature>
<accession>A0AA85A3K7</accession>
<evidence type="ECO:0000313" key="3">
    <source>
        <dbReference type="WBParaSite" id="SMRG1_62510.1"/>
    </source>
</evidence>
<sequence>MSLDDGKSEASQIYPAEQSIIQTWERQQDVHLTNPHLDMLDAWSSDGGSISSSSSCLSDDHCMDPENPTLSSTPLCEPAEEKDLNSIKDTPRFSHPQKYPLHYLKSAGVYTGKEVIDLAIDRWESYKNLCQHALYVLRQQLVDAYIPYAIEESKASSTKPVLNKANTISTLPGRSQLRQRAAQKMLRHSVKTANQRHLACVSKFAIVSNRIAKWCRPPNASQQCRFRDPTTTTWEKRCTNACVPLLPVCSHHLVQIRPAPDYDQNSSNEQKLSIDKSNSNGYSEHVNVKSENPIIECHVNSDNTTVDVKSSNISPNTTISNNRICNPSLYGEFSTSNFNKPMRFDDHITKSQSSRSNRSSKGHSDQPCVSNPISPTLQIPPQYLFRRCGGGSSQNCSEPVIAWNPFIRCMYHSTIKSVCTSTTSLTDVKATSKDESS</sequence>